<dbReference type="OrthoDB" id="6846267at2759"/>
<dbReference type="InterPro" id="IPR002018">
    <property type="entry name" value="CarbesteraseB"/>
</dbReference>
<dbReference type="PROSITE" id="PS00122">
    <property type="entry name" value="CARBOXYLESTERASE_B_1"/>
    <property type="match status" value="1"/>
</dbReference>
<dbReference type="Gene3D" id="3.40.50.1820">
    <property type="entry name" value="alpha/beta hydrolase"/>
    <property type="match status" value="1"/>
</dbReference>
<dbReference type="AlphaFoldDB" id="A0A3P7JRE7"/>
<dbReference type="EMBL" id="UYYB01112351">
    <property type="protein sequence ID" value="VDM81324.1"/>
    <property type="molecule type" value="Genomic_DNA"/>
</dbReference>
<sequence length="309" mass="34322">MYCQNCQCQEVLAMRARSTFQSRVVWRTMLSFVSLCLCLLATANAQILQLNQGKVQGFEYKTAKGEVAEVFLNIPYASPPVGDLRFEKPRPLDAWNNVINGTVLGAACHPIVPEAVFTVWVRTSEDCLTLNIIKPKRKPPKSEVGFPILFWIHGGGYEMFSAVECGFESFANSYTNKGVIVVTIQYRLGVYGFFSTGDERMPGNLGLYDMAEALKVIQFRSYYSSSYYLVFVHSNAKNFGGDPSRITVWGESAGGAAAGQLILSPVTRDYVARSIEMSGSPWTSWAIGSRVVKNSLELAKISIPFEYDF</sequence>
<dbReference type="Pfam" id="PF00135">
    <property type="entry name" value="COesterase"/>
    <property type="match status" value="2"/>
</dbReference>
<proteinExistence type="inferred from homology"/>
<dbReference type="GO" id="GO:0052689">
    <property type="term" value="F:carboxylic ester hydrolase activity"/>
    <property type="evidence" value="ECO:0007669"/>
    <property type="project" value="UniProtKB-KW"/>
</dbReference>
<dbReference type="Proteomes" id="UP000270094">
    <property type="component" value="Unassembled WGS sequence"/>
</dbReference>
<reference evidence="6 7" key="1">
    <citation type="submission" date="2018-11" db="EMBL/GenBank/DDBJ databases">
        <authorList>
            <consortium name="Pathogen Informatics"/>
        </authorList>
    </citation>
    <scope>NUCLEOTIDE SEQUENCE [LARGE SCALE GENOMIC DNA]</scope>
</reference>
<dbReference type="PROSITE" id="PS00941">
    <property type="entry name" value="CARBOXYLESTERASE_B_2"/>
    <property type="match status" value="1"/>
</dbReference>
<name>A0A3P7JRE7_STRVU</name>
<gene>
    <name evidence="6" type="ORF">SVUK_LOCUS16322</name>
</gene>
<evidence type="ECO:0000259" key="5">
    <source>
        <dbReference type="Pfam" id="PF00135"/>
    </source>
</evidence>
<keyword evidence="7" id="KW-1185">Reference proteome</keyword>
<evidence type="ECO:0000256" key="2">
    <source>
        <dbReference type="ARBA" id="ARBA00022487"/>
    </source>
</evidence>
<evidence type="ECO:0000256" key="3">
    <source>
        <dbReference type="ARBA" id="ARBA00022801"/>
    </source>
</evidence>
<dbReference type="InterPro" id="IPR019826">
    <property type="entry name" value="Carboxylesterase_B_AS"/>
</dbReference>
<accession>A0A3P7JRE7</accession>
<dbReference type="SUPFAM" id="SSF53474">
    <property type="entry name" value="alpha/beta-Hydrolases"/>
    <property type="match status" value="1"/>
</dbReference>
<keyword evidence="3 4" id="KW-0378">Hydrolase</keyword>
<feature type="domain" description="Carboxylesterase type B" evidence="5">
    <location>
        <begin position="45"/>
        <end position="218"/>
    </location>
</feature>
<dbReference type="InterPro" id="IPR029058">
    <property type="entry name" value="AB_hydrolase_fold"/>
</dbReference>
<evidence type="ECO:0000256" key="1">
    <source>
        <dbReference type="ARBA" id="ARBA00005964"/>
    </source>
</evidence>
<keyword evidence="2" id="KW-0719">Serine esterase</keyword>
<evidence type="ECO:0000313" key="6">
    <source>
        <dbReference type="EMBL" id="VDM81324.1"/>
    </source>
</evidence>
<feature type="domain" description="Carboxylesterase type B" evidence="5">
    <location>
        <begin position="229"/>
        <end position="301"/>
    </location>
</feature>
<dbReference type="PANTHER" id="PTHR44590">
    <property type="entry name" value="CARBOXYLIC ESTER HYDROLASE-RELATED"/>
    <property type="match status" value="1"/>
</dbReference>
<dbReference type="PANTHER" id="PTHR44590:SF4">
    <property type="entry name" value="CARBOXYLIC ESTER HYDROLASE"/>
    <property type="match status" value="1"/>
</dbReference>
<dbReference type="InterPro" id="IPR019819">
    <property type="entry name" value="Carboxylesterase_B_CS"/>
</dbReference>
<evidence type="ECO:0000256" key="4">
    <source>
        <dbReference type="RuleBase" id="RU361235"/>
    </source>
</evidence>
<dbReference type="EC" id="3.1.1.-" evidence="4"/>
<protein>
    <recommendedName>
        <fullName evidence="4">Carboxylic ester hydrolase</fullName>
        <ecNumber evidence="4">3.1.1.-</ecNumber>
    </recommendedName>
</protein>
<comment type="similarity">
    <text evidence="1 4">Belongs to the type-B carboxylesterase/lipase family.</text>
</comment>
<organism evidence="6 7">
    <name type="scientific">Strongylus vulgaris</name>
    <name type="common">Blood worm</name>
    <dbReference type="NCBI Taxonomy" id="40348"/>
    <lineage>
        <taxon>Eukaryota</taxon>
        <taxon>Metazoa</taxon>
        <taxon>Ecdysozoa</taxon>
        <taxon>Nematoda</taxon>
        <taxon>Chromadorea</taxon>
        <taxon>Rhabditida</taxon>
        <taxon>Rhabditina</taxon>
        <taxon>Rhabditomorpha</taxon>
        <taxon>Strongyloidea</taxon>
        <taxon>Strongylidae</taxon>
        <taxon>Strongylus</taxon>
    </lineage>
</organism>
<evidence type="ECO:0000313" key="7">
    <source>
        <dbReference type="Proteomes" id="UP000270094"/>
    </source>
</evidence>